<proteinExistence type="predicted"/>
<dbReference type="RefSeq" id="WP_145377983.1">
    <property type="nucleotide sequence ID" value="NZ_CP036276.1"/>
</dbReference>
<dbReference type="AlphaFoldDB" id="A0A517ZSQ7"/>
<protein>
    <recommendedName>
        <fullName evidence="1">DUF7919 domain-containing protein</fullName>
    </recommendedName>
</protein>
<dbReference type="Pfam" id="PF25535">
    <property type="entry name" value="DUF7919"/>
    <property type="match status" value="1"/>
</dbReference>
<sequence length="154" mass="17758">MHIPDLNKYNYNLPIQLETVLAIGWLDPSEDFNQGPVPKQIISKLWEIFFFQRQGRDLLVNVLRGIHACGFCGFDSLVMGPDEKQHVLGHAEIWIPSGQVWYAAPTMIIHYIEKHQYLPPQEYLEAVRMVDVESLINAQAERVRLVQAGFDNQE</sequence>
<dbReference type="KEGG" id="sdyn:Mal52_40210"/>
<evidence type="ECO:0000313" key="3">
    <source>
        <dbReference type="Proteomes" id="UP000319383"/>
    </source>
</evidence>
<feature type="domain" description="DUF7919" evidence="1">
    <location>
        <begin position="1"/>
        <end position="128"/>
    </location>
</feature>
<dbReference type="Proteomes" id="UP000319383">
    <property type="component" value="Chromosome"/>
</dbReference>
<dbReference type="EMBL" id="CP036276">
    <property type="protein sequence ID" value="QDU45527.1"/>
    <property type="molecule type" value="Genomic_DNA"/>
</dbReference>
<accession>A0A517ZSQ7</accession>
<dbReference type="InterPro" id="IPR057679">
    <property type="entry name" value="DUF7919"/>
</dbReference>
<reference evidence="2 3" key="1">
    <citation type="submission" date="2019-02" db="EMBL/GenBank/DDBJ databases">
        <title>Deep-cultivation of Planctomycetes and their phenomic and genomic characterization uncovers novel biology.</title>
        <authorList>
            <person name="Wiegand S."/>
            <person name="Jogler M."/>
            <person name="Boedeker C."/>
            <person name="Pinto D."/>
            <person name="Vollmers J."/>
            <person name="Rivas-Marin E."/>
            <person name="Kohn T."/>
            <person name="Peeters S.H."/>
            <person name="Heuer A."/>
            <person name="Rast P."/>
            <person name="Oberbeckmann S."/>
            <person name="Bunk B."/>
            <person name="Jeske O."/>
            <person name="Meyerdierks A."/>
            <person name="Storesund J.E."/>
            <person name="Kallscheuer N."/>
            <person name="Luecker S."/>
            <person name="Lage O.M."/>
            <person name="Pohl T."/>
            <person name="Merkel B.J."/>
            <person name="Hornburger P."/>
            <person name="Mueller R.-W."/>
            <person name="Bruemmer F."/>
            <person name="Labrenz M."/>
            <person name="Spormann A.M."/>
            <person name="Op den Camp H."/>
            <person name="Overmann J."/>
            <person name="Amann R."/>
            <person name="Jetten M.S.M."/>
            <person name="Mascher T."/>
            <person name="Medema M.H."/>
            <person name="Devos D.P."/>
            <person name="Kaster A.-K."/>
            <person name="Ovreas L."/>
            <person name="Rohde M."/>
            <person name="Galperin M.Y."/>
            <person name="Jogler C."/>
        </authorList>
    </citation>
    <scope>NUCLEOTIDE SEQUENCE [LARGE SCALE GENOMIC DNA]</scope>
    <source>
        <strain evidence="2 3">Mal52</strain>
    </source>
</reference>
<evidence type="ECO:0000259" key="1">
    <source>
        <dbReference type="Pfam" id="PF25535"/>
    </source>
</evidence>
<name>A0A517ZSQ7_9PLAN</name>
<keyword evidence="3" id="KW-1185">Reference proteome</keyword>
<organism evidence="2 3">
    <name type="scientific">Symmachiella dynata</name>
    <dbReference type="NCBI Taxonomy" id="2527995"/>
    <lineage>
        <taxon>Bacteria</taxon>
        <taxon>Pseudomonadati</taxon>
        <taxon>Planctomycetota</taxon>
        <taxon>Planctomycetia</taxon>
        <taxon>Planctomycetales</taxon>
        <taxon>Planctomycetaceae</taxon>
        <taxon>Symmachiella</taxon>
    </lineage>
</organism>
<gene>
    <name evidence="2" type="ORF">Mal52_40210</name>
</gene>
<evidence type="ECO:0000313" key="2">
    <source>
        <dbReference type="EMBL" id="QDU45527.1"/>
    </source>
</evidence>